<keyword evidence="1" id="KW-0815">Transposition</keyword>
<keyword evidence="2" id="KW-0238">DNA-binding</keyword>
<evidence type="ECO:0000256" key="1">
    <source>
        <dbReference type="ARBA" id="ARBA00022578"/>
    </source>
</evidence>
<evidence type="ECO:0008006" key="6">
    <source>
        <dbReference type="Google" id="ProtNLM"/>
    </source>
</evidence>
<dbReference type="Pfam" id="PF00872">
    <property type="entry name" value="Transposase_mut"/>
    <property type="match status" value="1"/>
</dbReference>
<feature type="region of interest" description="Disordered" evidence="4">
    <location>
        <begin position="47"/>
        <end position="99"/>
    </location>
</feature>
<sequence>MELTNEMIEQLKADLSGATTYRDLMGKDGAIKNLLAKSIEQMLDSELTEHLGYPRHSPASNNSGNNRNGKTRKKLKNENGEIKISVPRDRNGNFDPIIV</sequence>
<proteinExistence type="predicted"/>
<organism evidence="5">
    <name type="scientific">hydrothermal vent metagenome</name>
    <dbReference type="NCBI Taxonomy" id="652676"/>
    <lineage>
        <taxon>unclassified sequences</taxon>
        <taxon>metagenomes</taxon>
        <taxon>ecological metagenomes</taxon>
    </lineage>
</organism>
<feature type="compositionally biased region" description="Polar residues" evidence="4">
    <location>
        <begin position="58"/>
        <end position="68"/>
    </location>
</feature>
<evidence type="ECO:0000256" key="4">
    <source>
        <dbReference type="SAM" id="MobiDB-lite"/>
    </source>
</evidence>
<dbReference type="PANTHER" id="PTHR33217:SF8">
    <property type="entry name" value="MUTATOR FAMILY TRANSPOSASE"/>
    <property type="match status" value="1"/>
</dbReference>
<evidence type="ECO:0000256" key="3">
    <source>
        <dbReference type="ARBA" id="ARBA00023172"/>
    </source>
</evidence>
<dbReference type="GO" id="GO:0006313">
    <property type="term" value="P:DNA transposition"/>
    <property type="evidence" value="ECO:0007669"/>
    <property type="project" value="InterPro"/>
</dbReference>
<gene>
    <name evidence="5" type="ORF">MNBD_IGNAVI01-647</name>
</gene>
<reference evidence="5" key="1">
    <citation type="submission" date="2018-06" db="EMBL/GenBank/DDBJ databases">
        <authorList>
            <person name="Zhirakovskaya E."/>
        </authorList>
    </citation>
    <scope>NUCLEOTIDE SEQUENCE</scope>
</reference>
<dbReference type="InterPro" id="IPR001207">
    <property type="entry name" value="Transposase_mutator"/>
</dbReference>
<evidence type="ECO:0000256" key="2">
    <source>
        <dbReference type="ARBA" id="ARBA00023125"/>
    </source>
</evidence>
<dbReference type="AlphaFoldDB" id="A0A3B1BV81"/>
<feature type="non-terminal residue" evidence="5">
    <location>
        <position position="99"/>
    </location>
</feature>
<dbReference type="GO" id="GO:0004803">
    <property type="term" value="F:transposase activity"/>
    <property type="evidence" value="ECO:0007669"/>
    <property type="project" value="InterPro"/>
</dbReference>
<feature type="compositionally biased region" description="Basic and acidic residues" evidence="4">
    <location>
        <begin position="76"/>
        <end position="92"/>
    </location>
</feature>
<accession>A0A3B1BV81</accession>
<dbReference type="EMBL" id="UOGD01000029">
    <property type="protein sequence ID" value="VAX15774.1"/>
    <property type="molecule type" value="Genomic_DNA"/>
</dbReference>
<keyword evidence="3" id="KW-0233">DNA recombination</keyword>
<dbReference type="GO" id="GO:0003677">
    <property type="term" value="F:DNA binding"/>
    <property type="evidence" value="ECO:0007669"/>
    <property type="project" value="UniProtKB-KW"/>
</dbReference>
<dbReference type="PANTHER" id="PTHR33217">
    <property type="entry name" value="TRANSPOSASE FOR INSERTION SEQUENCE ELEMENT IS1081"/>
    <property type="match status" value="1"/>
</dbReference>
<protein>
    <recommendedName>
        <fullName evidence="6">Mobile element protein</fullName>
    </recommendedName>
</protein>
<evidence type="ECO:0000313" key="5">
    <source>
        <dbReference type="EMBL" id="VAX15774.1"/>
    </source>
</evidence>
<name>A0A3B1BV81_9ZZZZ</name>